<keyword evidence="5" id="KW-1185">Reference proteome</keyword>
<feature type="domain" description="Helix-hairpin-helix DNA-binding motif class 1" evidence="2">
    <location>
        <begin position="317"/>
        <end position="336"/>
    </location>
</feature>
<evidence type="ECO:0000313" key="4">
    <source>
        <dbReference type="EMBL" id="MFC4711541.1"/>
    </source>
</evidence>
<dbReference type="InterPro" id="IPR036866">
    <property type="entry name" value="RibonucZ/Hydroxyglut_hydro"/>
</dbReference>
<dbReference type="Gene3D" id="3.60.15.10">
    <property type="entry name" value="Ribonuclease Z/Hydroxyacylglutathione hydrolase-like"/>
    <property type="match status" value="1"/>
</dbReference>
<feature type="domain" description="Metallo-beta-lactamase" evidence="3">
    <location>
        <begin position="61"/>
        <end position="251"/>
    </location>
</feature>
<name>A0ABV9M6W4_9BACL</name>
<sequence>MKRIMWFAVLLVLLLSACVPLGDNAEPPASESTQPKTEQPSAVQEDKGAGLAVHYIDVGQGSAAYLEWDGYSMLIDAGDWNASDVLVYLDKLEVENIDIAVGTHPDADHIGQLGRVIENYDVGEVWMSGNSSSSNTFIRTLEAIDEAETPYEEPRRGDVYDIGSLEIEALHPGQLSGDSNRDSLSFRISYGETSFIFTGDADIQAEQEMIDSGLELEADVLLMGHHGSNTSTGQAFLQAVQPAVAIYSAGEGNSYGHPYAEVLAAAENAGADVYGTDVNGTIIVETDGQEFSVETTREGVAKEGSNRCIDINKASSAELAELTGIGAALAEAIIEERPFEKLDDLTRVDGIGEGKLKGLKDQGLACVGE</sequence>
<dbReference type="CDD" id="cd07731">
    <property type="entry name" value="ComA-like_MBL-fold"/>
    <property type="match status" value="1"/>
</dbReference>
<feature type="domain" description="Helix-hairpin-helix DNA-binding motif class 1" evidence="2">
    <location>
        <begin position="343"/>
        <end position="362"/>
    </location>
</feature>
<gene>
    <name evidence="4" type="ORF">ACFO5U_01640</name>
</gene>
<proteinExistence type="predicted"/>
<comment type="caution">
    <text evidence="4">The sequence shown here is derived from an EMBL/GenBank/DDBJ whole genome shotgun (WGS) entry which is preliminary data.</text>
</comment>
<dbReference type="RefSeq" id="WP_377276098.1">
    <property type="nucleotide sequence ID" value="NZ_JBHSGL010000002.1"/>
</dbReference>
<accession>A0ABV9M6W4</accession>
<dbReference type="InterPro" id="IPR010994">
    <property type="entry name" value="RuvA_2-like"/>
</dbReference>
<dbReference type="SMART" id="SM00278">
    <property type="entry name" value="HhH1"/>
    <property type="match status" value="2"/>
</dbReference>
<feature type="signal peptide" evidence="1">
    <location>
        <begin position="1"/>
        <end position="25"/>
    </location>
</feature>
<dbReference type="InterPro" id="IPR052159">
    <property type="entry name" value="Competence_DNA_uptake"/>
</dbReference>
<protein>
    <submittedName>
        <fullName evidence="4">MBL fold metallo-hydrolase</fullName>
    </submittedName>
</protein>
<evidence type="ECO:0000313" key="5">
    <source>
        <dbReference type="Proteomes" id="UP001595932"/>
    </source>
</evidence>
<dbReference type="EMBL" id="JBHSGL010000002">
    <property type="protein sequence ID" value="MFC4711541.1"/>
    <property type="molecule type" value="Genomic_DNA"/>
</dbReference>
<evidence type="ECO:0000259" key="2">
    <source>
        <dbReference type="SMART" id="SM00278"/>
    </source>
</evidence>
<dbReference type="Pfam" id="PF12836">
    <property type="entry name" value="HHH_3"/>
    <property type="match status" value="1"/>
</dbReference>
<evidence type="ECO:0000256" key="1">
    <source>
        <dbReference type="SAM" id="SignalP"/>
    </source>
</evidence>
<evidence type="ECO:0000259" key="3">
    <source>
        <dbReference type="SMART" id="SM00849"/>
    </source>
</evidence>
<dbReference type="Pfam" id="PF00753">
    <property type="entry name" value="Lactamase_B"/>
    <property type="match status" value="1"/>
</dbReference>
<feature type="chain" id="PRO_5045062743" evidence="1">
    <location>
        <begin position="26"/>
        <end position="369"/>
    </location>
</feature>
<dbReference type="SUPFAM" id="SSF47781">
    <property type="entry name" value="RuvA domain 2-like"/>
    <property type="match status" value="1"/>
</dbReference>
<dbReference type="InterPro" id="IPR003583">
    <property type="entry name" value="Hlx-hairpin-Hlx_DNA-bd_motif"/>
</dbReference>
<dbReference type="InterPro" id="IPR035681">
    <property type="entry name" value="ComA-like_MBL"/>
</dbReference>
<dbReference type="Proteomes" id="UP001595932">
    <property type="component" value="Unassembled WGS sequence"/>
</dbReference>
<dbReference type="InterPro" id="IPR001279">
    <property type="entry name" value="Metallo-B-lactamas"/>
</dbReference>
<dbReference type="PROSITE" id="PS51257">
    <property type="entry name" value="PROKAR_LIPOPROTEIN"/>
    <property type="match status" value="1"/>
</dbReference>
<dbReference type="SUPFAM" id="SSF56281">
    <property type="entry name" value="Metallo-hydrolase/oxidoreductase"/>
    <property type="match status" value="1"/>
</dbReference>
<dbReference type="PANTHER" id="PTHR30619">
    <property type="entry name" value="DNA INTERNALIZATION/COMPETENCE PROTEIN COMEC/REC2"/>
    <property type="match status" value="1"/>
</dbReference>
<organism evidence="4 5">
    <name type="scientific">Planococcus dechangensis</name>
    <dbReference type="NCBI Taxonomy" id="1176255"/>
    <lineage>
        <taxon>Bacteria</taxon>
        <taxon>Bacillati</taxon>
        <taxon>Bacillota</taxon>
        <taxon>Bacilli</taxon>
        <taxon>Bacillales</taxon>
        <taxon>Caryophanaceae</taxon>
        <taxon>Planococcus</taxon>
    </lineage>
</organism>
<dbReference type="SMART" id="SM00849">
    <property type="entry name" value="Lactamase_B"/>
    <property type="match status" value="1"/>
</dbReference>
<dbReference type="Gene3D" id="1.10.150.320">
    <property type="entry name" value="Photosystem II 12 kDa extrinsic protein"/>
    <property type="match status" value="1"/>
</dbReference>
<reference evidence="5" key="1">
    <citation type="journal article" date="2019" name="Int. J. Syst. Evol. Microbiol.">
        <title>The Global Catalogue of Microorganisms (GCM) 10K type strain sequencing project: providing services to taxonomists for standard genome sequencing and annotation.</title>
        <authorList>
            <consortium name="The Broad Institute Genomics Platform"/>
            <consortium name="The Broad Institute Genome Sequencing Center for Infectious Disease"/>
            <person name="Wu L."/>
            <person name="Ma J."/>
        </authorList>
    </citation>
    <scope>NUCLEOTIDE SEQUENCE [LARGE SCALE GENOMIC DNA]</scope>
    <source>
        <strain evidence="5">CGMCC 1.12151</strain>
    </source>
</reference>
<dbReference type="PANTHER" id="PTHR30619:SF7">
    <property type="entry name" value="BETA-LACTAMASE DOMAIN PROTEIN"/>
    <property type="match status" value="1"/>
</dbReference>
<keyword evidence="1" id="KW-0732">Signal</keyword>